<evidence type="ECO:0000313" key="3">
    <source>
        <dbReference type="Proteomes" id="UP001163719"/>
    </source>
</evidence>
<feature type="chain" id="PRO_5046350101" evidence="1">
    <location>
        <begin position="19"/>
        <end position="176"/>
    </location>
</feature>
<evidence type="ECO:0000313" key="2">
    <source>
        <dbReference type="EMBL" id="MCW3159694.1"/>
    </source>
</evidence>
<dbReference type="Proteomes" id="UP001163719">
    <property type="component" value="Unassembled WGS sequence"/>
</dbReference>
<keyword evidence="3" id="KW-1185">Reference proteome</keyword>
<dbReference type="RefSeq" id="WP_264741673.1">
    <property type="nucleotide sequence ID" value="NZ_JAPDHV010000001.1"/>
</dbReference>
<organism evidence="2 3">
    <name type="scientific">Chryseobacterium oryctis</name>
    <dbReference type="NCBI Taxonomy" id="2952618"/>
    <lineage>
        <taxon>Bacteria</taxon>
        <taxon>Pseudomonadati</taxon>
        <taxon>Bacteroidota</taxon>
        <taxon>Flavobacteriia</taxon>
        <taxon>Flavobacteriales</taxon>
        <taxon>Weeksellaceae</taxon>
        <taxon>Chryseobacterium group</taxon>
        <taxon>Chryseobacterium</taxon>
    </lineage>
</organism>
<proteinExistence type="predicted"/>
<gene>
    <name evidence="2" type="ORF">OH806_00185</name>
</gene>
<name>A0ABT3HIT4_9FLAO</name>
<evidence type="ECO:0000256" key="1">
    <source>
        <dbReference type="SAM" id="SignalP"/>
    </source>
</evidence>
<protein>
    <submittedName>
        <fullName evidence="2">Uncharacterized protein</fullName>
    </submittedName>
</protein>
<accession>A0ABT3HIT4</accession>
<sequence length="176" mass="20932">MKKIFLFSILFCLQLVFGQNIPFSKTKEQHFSVVDTANVTLTVLQREPGYIYGFKYENKPYTHQLMLNPAETDINEQAERTKKMMQEQISKDLNPMILDTETSKNMMFFDSEGEFIIGFCLTKTPHYLYQQMLYHPLALHKIQLKKEKPKENIILDYKKINYDIMHKLFSNIKFDK</sequence>
<keyword evidence="1" id="KW-0732">Signal</keyword>
<reference evidence="2" key="1">
    <citation type="submission" date="2022-10" db="EMBL/GenBank/DDBJ databases">
        <title>Chryseobacterium babae sp. nov. isolated from the gut of the beetle Oryctes rhinoceros, and Chryseobacterium kimseyorum sp. nov., isolated from a stick insect rearing cage.</title>
        <authorList>
            <person name="Shelomi M."/>
            <person name="Han C.-J."/>
            <person name="Chen W.-M."/>
            <person name="Chen H.-K."/>
            <person name="Liaw S.-J."/>
            <person name="Muhle E."/>
            <person name="Clermont D."/>
        </authorList>
    </citation>
    <scope>NUCLEOTIDE SEQUENCE</scope>
    <source>
        <strain evidence="2">WLa1L2M3</strain>
    </source>
</reference>
<feature type="signal peptide" evidence="1">
    <location>
        <begin position="1"/>
        <end position="18"/>
    </location>
</feature>
<dbReference type="EMBL" id="JAPDHV010000001">
    <property type="protein sequence ID" value="MCW3159694.1"/>
    <property type="molecule type" value="Genomic_DNA"/>
</dbReference>
<comment type="caution">
    <text evidence="2">The sequence shown here is derived from an EMBL/GenBank/DDBJ whole genome shotgun (WGS) entry which is preliminary data.</text>
</comment>